<dbReference type="Proteomes" id="UP000321947">
    <property type="component" value="Unassembled WGS sequence"/>
</dbReference>
<dbReference type="Proteomes" id="UP000321393">
    <property type="component" value="Unassembled WGS sequence"/>
</dbReference>
<reference evidence="3 4" key="1">
    <citation type="submission" date="2019-08" db="EMBL/GenBank/DDBJ databases">
        <title>Draft genome sequences of two oriental melons (Cucumis melo L. var makuwa).</title>
        <authorList>
            <person name="Kwon S.-Y."/>
        </authorList>
    </citation>
    <scope>NUCLEOTIDE SEQUENCE [LARGE SCALE GENOMIC DNA]</scope>
    <source>
        <strain evidence="4">cv. Chang Bougi</strain>
        <strain evidence="3">cv. SW 3</strain>
        <tissue evidence="1">Leaf</tissue>
    </source>
</reference>
<proteinExistence type="predicted"/>
<evidence type="ECO:0000313" key="3">
    <source>
        <dbReference type="Proteomes" id="UP000321393"/>
    </source>
</evidence>
<dbReference type="AlphaFoldDB" id="A0A5A7UP04"/>
<accession>A0A5A7UP04</accession>
<protein>
    <submittedName>
        <fullName evidence="1">Retrotransposon protein, putative, unclassified</fullName>
    </submittedName>
</protein>
<evidence type="ECO:0000313" key="2">
    <source>
        <dbReference type="EMBL" id="TYK03179.1"/>
    </source>
</evidence>
<comment type="caution">
    <text evidence="1">The sequence shown here is derived from an EMBL/GenBank/DDBJ whole genome shotgun (WGS) entry which is preliminary data.</text>
</comment>
<evidence type="ECO:0000313" key="1">
    <source>
        <dbReference type="EMBL" id="KAA0056337.1"/>
    </source>
</evidence>
<sequence>MEWICIIGTQLEKVERVYEALEYFPNLVESGSFGQIQFGKGSRIAFWLGTWENATPFNIQFLRLFIIALLPKGSIAEHWDSQLNSWAINFCRLLKEEEIAELNLIGKSSARRISEDFDKRVWFLGTSGRFSVKSFTTHLSPSSPLNKVFKQDCRDSVRQLLGDRYEVAHGHASSWCILSKDFDSYYISDFNLNWSPFDPKLNHELV</sequence>
<evidence type="ECO:0000313" key="4">
    <source>
        <dbReference type="Proteomes" id="UP000321947"/>
    </source>
</evidence>
<name>A0A5A7UP04_CUCMM</name>
<dbReference type="OrthoDB" id="1731458at2759"/>
<organism evidence="1 3">
    <name type="scientific">Cucumis melo var. makuwa</name>
    <name type="common">Oriental melon</name>
    <dbReference type="NCBI Taxonomy" id="1194695"/>
    <lineage>
        <taxon>Eukaryota</taxon>
        <taxon>Viridiplantae</taxon>
        <taxon>Streptophyta</taxon>
        <taxon>Embryophyta</taxon>
        <taxon>Tracheophyta</taxon>
        <taxon>Spermatophyta</taxon>
        <taxon>Magnoliopsida</taxon>
        <taxon>eudicotyledons</taxon>
        <taxon>Gunneridae</taxon>
        <taxon>Pentapetalae</taxon>
        <taxon>rosids</taxon>
        <taxon>fabids</taxon>
        <taxon>Cucurbitales</taxon>
        <taxon>Cucurbitaceae</taxon>
        <taxon>Benincaseae</taxon>
        <taxon>Cucumis</taxon>
    </lineage>
</organism>
<dbReference type="EMBL" id="SSTD01015294">
    <property type="protein sequence ID" value="TYK03179.1"/>
    <property type="molecule type" value="Genomic_DNA"/>
</dbReference>
<dbReference type="EMBL" id="SSTE01007511">
    <property type="protein sequence ID" value="KAA0056337.1"/>
    <property type="molecule type" value="Genomic_DNA"/>
</dbReference>
<gene>
    <name evidence="2" type="ORF">E5676_scaffold11G00840</name>
    <name evidence="1" type="ORF">E6C27_scaffold186G00290</name>
</gene>